<reference evidence="5 6" key="1">
    <citation type="submission" date="2019-02" db="EMBL/GenBank/DDBJ databases">
        <title>Genome sequencing of the rare red list fungi Dentipellis fragilis.</title>
        <authorList>
            <person name="Buettner E."/>
            <person name="Kellner H."/>
        </authorList>
    </citation>
    <scope>NUCLEOTIDE SEQUENCE [LARGE SCALE GENOMIC DNA]</scope>
    <source>
        <strain evidence="5 6">DSM 105465</strain>
    </source>
</reference>
<dbReference type="InterPro" id="IPR023578">
    <property type="entry name" value="Ras_GEF_dom_sf"/>
</dbReference>
<dbReference type="AlphaFoldDB" id="A0A4Y9Z8J8"/>
<dbReference type="Pfam" id="PF00617">
    <property type="entry name" value="RasGEF"/>
    <property type="match status" value="1"/>
</dbReference>
<evidence type="ECO:0000313" key="6">
    <source>
        <dbReference type="Proteomes" id="UP000298327"/>
    </source>
</evidence>
<dbReference type="STRING" id="205917.A0A4Y9Z8J8"/>
<dbReference type="InterPro" id="IPR036964">
    <property type="entry name" value="RASGEF_cat_dom_sf"/>
</dbReference>
<feature type="region of interest" description="Disordered" evidence="3">
    <location>
        <begin position="208"/>
        <end position="246"/>
    </location>
</feature>
<protein>
    <recommendedName>
        <fullName evidence="4">Ras-GEF domain-containing protein</fullName>
    </recommendedName>
</protein>
<dbReference type="GO" id="GO:0005085">
    <property type="term" value="F:guanyl-nucleotide exchange factor activity"/>
    <property type="evidence" value="ECO:0007669"/>
    <property type="project" value="UniProtKB-KW"/>
</dbReference>
<evidence type="ECO:0000256" key="2">
    <source>
        <dbReference type="PROSITE-ProRule" id="PRU00168"/>
    </source>
</evidence>
<dbReference type="OrthoDB" id="10254377at2759"/>
<dbReference type="GO" id="GO:0005886">
    <property type="term" value="C:plasma membrane"/>
    <property type="evidence" value="ECO:0007669"/>
    <property type="project" value="TreeGrafter"/>
</dbReference>
<keyword evidence="1 2" id="KW-0344">Guanine-nucleotide releasing factor</keyword>
<feature type="non-terminal residue" evidence="5">
    <location>
        <position position="1"/>
    </location>
</feature>
<accession>A0A4Y9Z8J8</accession>
<dbReference type="SMART" id="SM00147">
    <property type="entry name" value="RasGEF"/>
    <property type="match status" value="1"/>
</dbReference>
<dbReference type="EMBL" id="SEOQ01000083">
    <property type="protein sequence ID" value="TFY70764.1"/>
    <property type="molecule type" value="Genomic_DNA"/>
</dbReference>
<feature type="compositionally biased region" description="Basic and acidic residues" evidence="3">
    <location>
        <begin position="232"/>
        <end position="246"/>
    </location>
</feature>
<evidence type="ECO:0000256" key="3">
    <source>
        <dbReference type="SAM" id="MobiDB-lite"/>
    </source>
</evidence>
<dbReference type="SUPFAM" id="SSF48366">
    <property type="entry name" value="Ras GEF"/>
    <property type="match status" value="1"/>
</dbReference>
<name>A0A4Y9Z8J8_9AGAM</name>
<evidence type="ECO:0000259" key="4">
    <source>
        <dbReference type="PROSITE" id="PS50009"/>
    </source>
</evidence>
<feature type="region of interest" description="Disordered" evidence="3">
    <location>
        <begin position="146"/>
        <end position="180"/>
    </location>
</feature>
<keyword evidence="6" id="KW-1185">Reference proteome</keyword>
<dbReference type="InterPro" id="IPR008937">
    <property type="entry name" value="Ras-like_GEF"/>
</dbReference>
<feature type="domain" description="Ras-GEF" evidence="4">
    <location>
        <begin position="5"/>
        <end position="246"/>
    </location>
</feature>
<sequence length="246" mass="26964">LTSDEWRGTAEDSNILDWGQFLRERARWKAEGRSGSKTSALVAARGRFNLVANFVLSEIVLTHPAERPALVGKFIRIAWKCYTFNNFATLVAIIAGLHTDWVQKAMHKSWHRVNVYNVRMLKDLAQFVDSNDDFVHMRNAVDAMADWKPAGPPSVSEDVASNKGSTTKSKAGSEPKPQKPPACVPFLGIYLSQLHRFGQLPDLIDPTAPNEAVGVDAETGNFNAPAAPGGVRDTRAAAARDRSSSH</sequence>
<dbReference type="InterPro" id="IPR001895">
    <property type="entry name" value="RASGEF_cat_dom"/>
</dbReference>
<evidence type="ECO:0000256" key="1">
    <source>
        <dbReference type="ARBA" id="ARBA00022658"/>
    </source>
</evidence>
<dbReference type="PROSITE" id="PS50009">
    <property type="entry name" value="RASGEF_CAT"/>
    <property type="match status" value="1"/>
</dbReference>
<proteinExistence type="predicted"/>
<dbReference type="PANTHER" id="PTHR23113">
    <property type="entry name" value="GUANINE NUCLEOTIDE EXCHANGE FACTOR"/>
    <property type="match status" value="1"/>
</dbReference>
<organism evidence="5 6">
    <name type="scientific">Dentipellis fragilis</name>
    <dbReference type="NCBI Taxonomy" id="205917"/>
    <lineage>
        <taxon>Eukaryota</taxon>
        <taxon>Fungi</taxon>
        <taxon>Dikarya</taxon>
        <taxon>Basidiomycota</taxon>
        <taxon>Agaricomycotina</taxon>
        <taxon>Agaricomycetes</taxon>
        <taxon>Russulales</taxon>
        <taxon>Hericiaceae</taxon>
        <taxon>Dentipellis</taxon>
    </lineage>
</organism>
<dbReference type="Proteomes" id="UP000298327">
    <property type="component" value="Unassembled WGS sequence"/>
</dbReference>
<evidence type="ECO:0000313" key="5">
    <source>
        <dbReference type="EMBL" id="TFY70764.1"/>
    </source>
</evidence>
<dbReference type="PANTHER" id="PTHR23113:SF368">
    <property type="entry name" value="CELL DIVISION CONTROL PROTEIN 25"/>
    <property type="match status" value="1"/>
</dbReference>
<dbReference type="Gene3D" id="1.10.840.10">
    <property type="entry name" value="Ras guanine-nucleotide exchange factors catalytic domain"/>
    <property type="match status" value="1"/>
</dbReference>
<dbReference type="GO" id="GO:0007265">
    <property type="term" value="P:Ras protein signal transduction"/>
    <property type="evidence" value="ECO:0007669"/>
    <property type="project" value="TreeGrafter"/>
</dbReference>
<comment type="caution">
    <text evidence="5">The sequence shown here is derived from an EMBL/GenBank/DDBJ whole genome shotgun (WGS) entry which is preliminary data.</text>
</comment>
<gene>
    <name evidence="5" type="ORF">EVG20_g2242</name>
</gene>